<dbReference type="GO" id="GO:0000166">
    <property type="term" value="F:nucleotide binding"/>
    <property type="evidence" value="ECO:0007669"/>
    <property type="project" value="InterPro"/>
</dbReference>
<reference evidence="2 3" key="1">
    <citation type="submission" date="2020-06" db="EMBL/GenBank/DDBJ databases">
        <title>Transcriptomic and genomic resources for Thalictrum thalictroides and T. hernandezii: Facilitating candidate gene discovery in an emerging model plant lineage.</title>
        <authorList>
            <person name="Arias T."/>
            <person name="Riano-Pachon D.M."/>
            <person name="Di Stilio V.S."/>
        </authorList>
    </citation>
    <scope>NUCLEOTIDE SEQUENCE [LARGE SCALE GENOMIC DNA]</scope>
    <source>
        <strain evidence="3">cv. WT478/WT964</strain>
        <tissue evidence="2">Leaves</tissue>
    </source>
</reference>
<organism evidence="2 3">
    <name type="scientific">Thalictrum thalictroides</name>
    <name type="common">Rue-anemone</name>
    <name type="synonym">Anemone thalictroides</name>
    <dbReference type="NCBI Taxonomy" id="46969"/>
    <lineage>
        <taxon>Eukaryota</taxon>
        <taxon>Viridiplantae</taxon>
        <taxon>Streptophyta</taxon>
        <taxon>Embryophyta</taxon>
        <taxon>Tracheophyta</taxon>
        <taxon>Spermatophyta</taxon>
        <taxon>Magnoliopsida</taxon>
        <taxon>Ranunculales</taxon>
        <taxon>Ranunculaceae</taxon>
        <taxon>Thalictroideae</taxon>
        <taxon>Thalictrum</taxon>
    </lineage>
</organism>
<evidence type="ECO:0000313" key="2">
    <source>
        <dbReference type="EMBL" id="KAF5188400.1"/>
    </source>
</evidence>
<dbReference type="EMBL" id="JABWDY010026839">
    <property type="protein sequence ID" value="KAF5188400.1"/>
    <property type="molecule type" value="Genomic_DNA"/>
</dbReference>
<feature type="non-terminal residue" evidence="2">
    <location>
        <position position="1"/>
    </location>
</feature>
<evidence type="ECO:0000313" key="3">
    <source>
        <dbReference type="Proteomes" id="UP000554482"/>
    </source>
</evidence>
<name>A0A7J6VW55_THATH</name>
<proteinExistence type="predicted"/>
<evidence type="ECO:0000256" key="1">
    <source>
        <dbReference type="SAM" id="MobiDB-lite"/>
    </source>
</evidence>
<gene>
    <name evidence="2" type="ORF">FRX31_022013</name>
</gene>
<protein>
    <submittedName>
        <fullName evidence="2">H -atpase</fullName>
    </submittedName>
</protein>
<sequence length="77" mass="8460">AAEADSTLSQKRPVADDEDMDPTARAGIRELRFLPFHPLDKKSVLIYIESDGSWHWASKGAPEQVSFDDCSSLAAVI</sequence>
<dbReference type="Proteomes" id="UP000554482">
    <property type="component" value="Unassembled WGS sequence"/>
</dbReference>
<comment type="caution">
    <text evidence="2">The sequence shown here is derived from an EMBL/GenBank/DDBJ whole genome shotgun (WGS) entry which is preliminary data.</text>
</comment>
<dbReference type="InterPro" id="IPR023299">
    <property type="entry name" value="ATPase_P-typ_cyto_dom_N"/>
</dbReference>
<keyword evidence="3" id="KW-1185">Reference proteome</keyword>
<dbReference type="Gene3D" id="3.40.1110.10">
    <property type="entry name" value="Calcium-transporting ATPase, cytoplasmic domain N"/>
    <property type="match status" value="1"/>
</dbReference>
<feature type="region of interest" description="Disordered" evidence="1">
    <location>
        <begin position="1"/>
        <end position="22"/>
    </location>
</feature>
<accession>A0A7J6VW55</accession>
<dbReference type="AlphaFoldDB" id="A0A7J6VW55"/>
<feature type="compositionally biased region" description="Polar residues" evidence="1">
    <location>
        <begin position="1"/>
        <end position="10"/>
    </location>
</feature>
<dbReference type="OrthoDB" id="1421891at2759"/>